<dbReference type="EMBL" id="UFVS01000001">
    <property type="protein sequence ID" value="SUX42412.1"/>
    <property type="molecule type" value="Genomic_DNA"/>
</dbReference>
<protein>
    <submittedName>
        <fullName evidence="3">Methyltransferase, FkbM family</fullName>
    </submittedName>
</protein>
<keyword evidence="4" id="KW-1185">Reference proteome</keyword>
<dbReference type="Gene3D" id="3.40.50.150">
    <property type="entry name" value="Vaccinia Virus protein VP39"/>
    <property type="match status" value="1"/>
</dbReference>
<gene>
    <name evidence="3" type="ORF">NCTC13560_01229</name>
    <name evidence="2" type="ORF">SAMN05421682_101100</name>
</gene>
<dbReference type="InterPro" id="IPR052514">
    <property type="entry name" value="SAM-dependent_MTase"/>
</dbReference>
<dbReference type="Proteomes" id="UP000185725">
    <property type="component" value="Unassembled WGS sequence"/>
</dbReference>
<name>A0A381F8I3_9FLAO</name>
<feature type="domain" description="Methyltransferase FkbM" evidence="1">
    <location>
        <begin position="109"/>
        <end position="264"/>
    </location>
</feature>
<dbReference type="SUPFAM" id="SSF53335">
    <property type="entry name" value="S-adenosyl-L-methionine-dependent methyltransferases"/>
    <property type="match status" value="1"/>
</dbReference>
<organism evidence="3 5">
    <name type="scientific">Chryseobacterium indoltheticum</name>
    <dbReference type="NCBI Taxonomy" id="254"/>
    <lineage>
        <taxon>Bacteria</taxon>
        <taxon>Pseudomonadati</taxon>
        <taxon>Bacteroidota</taxon>
        <taxon>Flavobacteriia</taxon>
        <taxon>Flavobacteriales</taxon>
        <taxon>Weeksellaceae</taxon>
        <taxon>Chryseobacterium group</taxon>
        <taxon>Chryseobacterium</taxon>
    </lineage>
</organism>
<dbReference type="AlphaFoldDB" id="A0A381F8I3"/>
<dbReference type="GO" id="GO:0008168">
    <property type="term" value="F:methyltransferase activity"/>
    <property type="evidence" value="ECO:0007669"/>
    <property type="project" value="UniProtKB-KW"/>
</dbReference>
<dbReference type="Proteomes" id="UP000255231">
    <property type="component" value="Unassembled WGS sequence"/>
</dbReference>
<dbReference type="PANTHER" id="PTHR34203">
    <property type="entry name" value="METHYLTRANSFERASE, FKBM FAMILY PROTEIN"/>
    <property type="match status" value="1"/>
</dbReference>
<evidence type="ECO:0000313" key="2">
    <source>
        <dbReference type="EMBL" id="SIP87210.1"/>
    </source>
</evidence>
<reference evidence="2 4" key="1">
    <citation type="submission" date="2017-01" db="EMBL/GenBank/DDBJ databases">
        <authorList>
            <person name="Varghese N."/>
            <person name="Submissions S."/>
        </authorList>
    </citation>
    <scope>NUCLEOTIDE SEQUENCE [LARGE SCALE GENOMIC DNA]</scope>
    <source>
        <strain evidence="2 4">ATCC 27950</strain>
    </source>
</reference>
<proteinExistence type="predicted"/>
<dbReference type="PANTHER" id="PTHR34203:SF15">
    <property type="entry name" value="SLL1173 PROTEIN"/>
    <property type="match status" value="1"/>
</dbReference>
<dbReference type="InterPro" id="IPR029063">
    <property type="entry name" value="SAM-dependent_MTases_sf"/>
</dbReference>
<evidence type="ECO:0000313" key="4">
    <source>
        <dbReference type="Proteomes" id="UP000185725"/>
    </source>
</evidence>
<evidence type="ECO:0000259" key="1">
    <source>
        <dbReference type="Pfam" id="PF05050"/>
    </source>
</evidence>
<dbReference type="GO" id="GO:0032259">
    <property type="term" value="P:methylation"/>
    <property type="evidence" value="ECO:0007669"/>
    <property type="project" value="UniProtKB-KW"/>
</dbReference>
<evidence type="ECO:0000313" key="5">
    <source>
        <dbReference type="Proteomes" id="UP000255231"/>
    </source>
</evidence>
<keyword evidence="3" id="KW-0489">Methyltransferase</keyword>
<dbReference type="EMBL" id="FTMF01000001">
    <property type="protein sequence ID" value="SIP87210.1"/>
    <property type="molecule type" value="Genomic_DNA"/>
</dbReference>
<dbReference type="InterPro" id="IPR006342">
    <property type="entry name" value="FkbM_mtfrase"/>
</dbReference>
<reference evidence="3 5" key="2">
    <citation type="submission" date="2018-06" db="EMBL/GenBank/DDBJ databases">
        <authorList>
            <consortium name="Pathogen Informatics"/>
            <person name="Doyle S."/>
        </authorList>
    </citation>
    <scope>NUCLEOTIDE SEQUENCE [LARGE SCALE GENOMIC DNA]</scope>
    <source>
        <strain evidence="3 5">NCTC13560</strain>
    </source>
</reference>
<keyword evidence="3" id="KW-0808">Transferase</keyword>
<sequence>MVNTITEMYLVTTNGNKYMLKKIKRVFDLLRLELHQFKMKHVENLKTGISPFERQRINNLPKLKAGIATIFEMPFHYSDKDGFLHSLDEIFEQETYKFFSEKESPLIIDCGANIGLSTYYFIRQFPNSKIIAFEPDKEIFKLLENNVKSFPNHQNIEIHNTAVWTEDTQLKFYSEGSLAGSLSLDVAKKNNFDTVEAVDLKKYLQNEVDFLKIDIEGAENTLIFDIKNNLKNVKLLFLEYHGIVNQPQNLGDILNLLHNAGFEYYIRLAADTLNFPFCNEKNTTFNQQLNIFCYRNI</sequence>
<dbReference type="KEGG" id="cil:EG358_03120"/>
<dbReference type="NCBIfam" id="TIGR01444">
    <property type="entry name" value="fkbM_fam"/>
    <property type="match status" value="1"/>
</dbReference>
<accession>A0A381F8I3</accession>
<evidence type="ECO:0000313" key="3">
    <source>
        <dbReference type="EMBL" id="SUX42412.1"/>
    </source>
</evidence>
<dbReference type="Pfam" id="PF05050">
    <property type="entry name" value="Methyltransf_21"/>
    <property type="match status" value="1"/>
</dbReference>